<dbReference type="Pfam" id="PF04454">
    <property type="entry name" value="Linocin_M18"/>
    <property type="match status" value="1"/>
</dbReference>
<dbReference type="Proteomes" id="UP000196581">
    <property type="component" value="Unassembled WGS sequence"/>
</dbReference>
<evidence type="ECO:0000256" key="2">
    <source>
        <dbReference type="ARBA" id="ARBA00033743"/>
    </source>
</evidence>
<evidence type="ECO:0000313" key="6">
    <source>
        <dbReference type="Proteomes" id="UP000196581"/>
    </source>
</evidence>
<evidence type="ECO:0000313" key="5">
    <source>
        <dbReference type="EMBL" id="SLM88616.1"/>
    </source>
</evidence>
<proteinExistence type="inferred from homology"/>
<comment type="similarity">
    <text evidence="2">Belongs to the encapsulin family. Family 1 subfamily.</text>
</comment>
<dbReference type="InterPro" id="IPR051429">
    <property type="entry name" value="Encapsulin_nc"/>
</dbReference>
<dbReference type="GO" id="GO:0004601">
    <property type="term" value="F:peroxidase activity"/>
    <property type="evidence" value="ECO:0007669"/>
    <property type="project" value="UniProtKB-KW"/>
</dbReference>
<dbReference type="EMBL" id="FWFF01000001">
    <property type="protein sequence ID" value="SLM88616.1"/>
    <property type="molecule type" value="Genomic_DNA"/>
</dbReference>
<protein>
    <recommendedName>
        <fullName evidence="4">Type 1 encapsulin shell protein</fullName>
    </recommendedName>
</protein>
<keyword evidence="3" id="KW-1284">Encapsulin nanocompartment</keyword>
<dbReference type="Gene3D" id="3.30.2320.10">
    <property type="entry name" value="hypothetical protein PF0899 domain"/>
    <property type="match status" value="1"/>
</dbReference>
<dbReference type="NCBIfam" id="NF041155">
    <property type="entry name" value="encap_f1"/>
    <property type="match status" value="1"/>
</dbReference>
<comment type="subcellular location">
    <subcellularLocation>
        <location evidence="1">Encapsulin nanocompartment</location>
    </subcellularLocation>
</comment>
<dbReference type="PIRSF" id="PIRSF019254">
    <property type="entry name" value="CFP29"/>
    <property type="match status" value="1"/>
</dbReference>
<gene>
    <name evidence="5" type="ORF">FM105_00675</name>
</gene>
<keyword evidence="5" id="KW-0575">Peroxidase</keyword>
<accession>A0A1X6WW20</accession>
<sequence length="267" mass="28871">MNNLHRELAPISDAAWADLEDEVKQTFRRHIAGRRFVEMPEPRGYEFSSLTTGRVSEVTTDIDGVRGRSRVALPVVELRAPFSVSRDEIDAVARGSVDADWDPAKDAAMRLAKAEDNAVLNGSGDGVGLSGIISASPHKPIQLQSDIKDLTSAVAEAITNLRLDGVGGPYNLLLSAELYTQLAESADEGNPISAHIQRILNEGRVIWAPAIDGAIVVSQRGGDYELHLGQDVSIGYDSHDGEKVNLYLEESFTFRVASSEAAVHLMP</sequence>
<evidence type="ECO:0000256" key="3">
    <source>
        <dbReference type="ARBA" id="ARBA00033787"/>
    </source>
</evidence>
<reference evidence="6" key="1">
    <citation type="submission" date="2017-02" db="EMBL/GenBank/DDBJ databases">
        <authorList>
            <person name="Dridi B."/>
        </authorList>
    </citation>
    <scope>NUCLEOTIDE SEQUENCE [LARGE SCALE GENOMIC DNA]</scope>
    <source>
        <strain evidence="6">B Co 03.10</strain>
    </source>
</reference>
<dbReference type="GO" id="GO:0140737">
    <property type="term" value="C:encapsulin nanocompartment"/>
    <property type="evidence" value="ECO:0007669"/>
    <property type="project" value="UniProtKB-SubCell"/>
</dbReference>
<evidence type="ECO:0000256" key="1">
    <source>
        <dbReference type="ARBA" id="ARBA00033738"/>
    </source>
</evidence>
<organism evidence="5 6">
    <name type="scientific">Brevibacterium yomogidense</name>
    <dbReference type="NCBI Taxonomy" id="946573"/>
    <lineage>
        <taxon>Bacteria</taxon>
        <taxon>Bacillati</taxon>
        <taxon>Actinomycetota</taxon>
        <taxon>Actinomycetes</taxon>
        <taxon>Micrococcales</taxon>
        <taxon>Brevibacteriaceae</taxon>
        <taxon>Brevibacterium</taxon>
    </lineage>
</organism>
<dbReference type="AlphaFoldDB" id="A0A1X6WW20"/>
<dbReference type="Gene3D" id="3.30.2400.30">
    <property type="match status" value="1"/>
</dbReference>
<name>A0A1X6WW20_9MICO</name>
<dbReference type="InterPro" id="IPR007544">
    <property type="entry name" value="ENCAP"/>
</dbReference>
<keyword evidence="5" id="KW-0560">Oxidoreductase</keyword>
<dbReference type="RefSeq" id="WP_087003167.1">
    <property type="nucleotide sequence ID" value="NZ_FWFF01000001.1"/>
</dbReference>
<dbReference type="PANTHER" id="PTHR37165">
    <property type="entry name" value="PEPTIDASE U56 FAMILY"/>
    <property type="match status" value="1"/>
</dbReference>
<evidence type="ECO:0000256" key="4">
    <source>
        <dbReference type="ARBA" id="ARBA00050023"/>
    </source>
</evidence>
<dbReference type="PANTHER" id="PTHR37165:SF1">
    <property type="entry name" value="TYPE 1 ENCAPSULIN SHELL PROTEIN"/>
    <property type="match status" value="1"/>
</dbReference>
<keyword evidence="6" id="KW-1185">Reference proteome</keyword>